<dbReference type="PIRSF" id="PIRSF000136">
    <property type="entry name" value="LGO_GLO"/>
    <property type="match status" value="1"/>
</dbReference>
<organism evidence="5 6">
    <name type="scientific">Mycolicibacillus koreensis</name>
    <dbReference type="NCBI Taxonomy" id="1069220"/>
    <lineage>
        <taxon>Bacteria</taxon>
        <taxon>Bacillati</taxon>
        <taxon>Actinomycetota</taxon>
        <taxon>Actinomycetes</taxon>
        <taxon>Mycobacteriales</taxon>
        <taxon>Mycobacteriaceae</taxon>
        <taxon>Mycolicibacillus</taxon>
    </lineage>
</organism>
<dbReference type="Gene3D" id="1.10.45.10">
    <property type="entry name" value="Vanillyl-alcohol Oxidase, Chain A, domain 4"/>
    <property type="match status" value="1"/>
</dbReference>
<name>A0A7I7SD90_9MYCO</name>
<dbReference type="GO" id="GO:0016020">
    <property type="term" value="C:membrane"/>
    <property type="evidence" value="ECO:0007669"/>
    <property type="project" value="InterPro"/>
</dbReference>
<evidence type="ECO:0000313" key="6">
    <source>
        <dbReference type="Proteomes" id="UP000193577"/>
    </source>
</evidence>
<dbReference type="GO" id="GO:0003885">
    <property type="term" value="F:D-arabinono-1,4-lactone oxidase activity"/>
    <property type="evidence" value="ECO:0007669"/>
    <property type="project" value="InterPro"/>
</dbReference>
<comment type="pathway">
    <text evidence="1">Cofactor biosynthesis; L-ascorbate biosynthesis.</text>
</comment>
<dbReference type="NCBIfam" id="TIGR01679">
    <property type="entry name" value="bact_FAD_ox"/>
    <property type="match status" value="1"/>
</dbReference>
<dbReference type="Pfam" id="PF04030">
    <property type="entry name" value="ALO"/>
    <property type="match status" value="1"/>
</dbReference>
<dbReference type="GO" id="GO:0071949">
    <property type="term" value="F:FAD binding"/>
    <property type="evidence" value="ECO:0007669"/>
    <property type="project" value="InterPro"/>
</dbReference>
<dbReference type="InterPro" id="IPR006093">
    <property type="entry name" value="Oxy_OxRdtase_FAD_BS"/>
</dbReference>
<dbReference type="InterPro" id="IPR007173">
    <property type="entry name" value="ALO_C"/>
</dbReference>
<keyword evidence="6" id="KW-1185">Reference proteome</keyword>
<evidence type="ECO:0000256" key="1">
    <source>
        <dbReference type="ARBA" id="ARBA00005147"/>
    </source>
</evidence>
<gene>
    <name evidence="5" type="ORF">B8W67_15035</name>
</gene>
<dbReference type="InterPro" id="IPR016171">
    <property type="entry name" value="Vanillyl_alc_oxidase_C-sub2"/>
</dbReference>
<dbReference type="Pfam" id="PF01565">
    <property type="entry name" value="FAD_binding_4"/>
    <property type="match status" value="1"/>
</dbReference>
<protein>
    <submittedName>
        <fullName evidence="5">Oxidoreductase</fullName>
    </submittedName>
</protein>
<dbReference type="Gene3D" id="3.30.465.10">
    <property type="match status" value="1"/>
</dbReference>
<evidence type="ECO:0000313" key="5">
    <source>
        <dbReference type="EMBL" id="OSC32635.1"/>
    </source>
</evidence>
<keyword evidence="4" id="KW-0560">Oxidoreductase</keyword>
<evidence type="ECO:0000256" key="3">
    <source>
        <dbReference type="ARBA" id="ARBA00022644"/>
    </source>
</evidence>
<comment type="caution">
    <text evidence="5">The sequence shown here is derived from an EMBL/GenBank/DDBJ whole genome shotgun (WGS) entry which is preliminary data.</text>
</comment>
<dbReference type="PANTHER" id="PTHR43762">
    <property type="entry name" value="L-GULONOLACTONE OXIDASE"/>
    <property type="match status" value="1"/>
</dbReference>
<dbReference type="AlphaFoldDB" id="A0A7I7SD90"/>
<evidence type="ECO:0000256" key="4">
    <source>
        <dbReference type="ARBA" id="ARBA00023002"/>
    </source>
</evidence>
<dbReference type="InterPro" id="IPR006094">
    <property type="entry name" value="Oxid_FAD_bind_N"/>
</dbReference>
<reference evidence="5 6" key="1">
    <citation type="submission" date="2017-04" db="EMBL/GenBank/DDBJ databases">
        <title>The new phylogeny of genus Mycobacterium.</title>
        <authorList>
            <person name="Tortoli E."/>
            <person name="Trovato A."/>
            <person name="Cirillo D.M."/>
        </authorList>
    </citation>
    <scope>NUCLEOTIDE SEQUENCE [LARGE SCALE GENOMIC DNA]</scope>
    <source>
        <strain evidence="5 6">KCTC 19819</strain>
    </source>
</reference>
<proteinExistence type="inferred from homology"/>
<sequence length="429" mass="47380">MSGRAWRNWAGGQACTPASVARPTSQDELAEIVATAARRGQPVRAVGSGHSFTDCACTDGVMIDMAGLQRVRAADPVSGLVTIEGGATLRSLGGRLAASGLGLANQGDIDAQTITGATATATHGTGARFPNLSAQLVSLRLVTADGEAVDVDGGDDYLAARVSLGALGVISEVTVQAVPLYALHRRDEPRPLAETLDRLDELVDDNDHFEFFLFPYTETALTRTTARSVAEPTPTAAWKRRMHAGVENTGMDLICRVGRRLPATVPRLNQLITAMMTPATVSDHAYKVYATERKVKFTEMEYAIPRRHAREALERVVAMIRRHRWPILFPIEVRFAAGDDALLSTAHERETCYIAVHQYRGMDFEEFFRSVEQIMDDYAGRPHWGKYHFQTAETLRNRYPGFDRFTAVRDRFDPQRVFANDYTRRVLGP</sequence>
<dbReference type="InterPro" id="IPR036318">
    <property type="entry name" value="FAD-bd_PCMH-like_sf"/>
</dbReference>
<dbReference type="PANTHER" id="PTHR43762:SF1">
    <property type="entry name" value="D-ARABINONO-1,4-LACTONE OXIDASE"/>
    <property type="match status" value="1"/>
</dbReference>
<dbReference type="PROSITE" id="PS51387">
    <property type="entry name" value="FAD_PCMH"/>
    <property type="match status" value="1"/>
</dbReference>
<evidence type="ECO:0000256" key="2">
    <source>
        <dbReference type="ARBA" id="ARBA00005466"/>
    </source>
</evidence>
<dbReference type="InterPro" id="IPR016169">
    <property type="entry name" value="FAD-bd_PCMH_sub2"/>
</dbReference>
<accession>A0A7I7SD90</accession>
<dbReference type="InterPro" id="IPR010031">
    <property type="entry name" value="FAD_lactone_oxidase-like"/>
</dbReference>
<dbReference type="Gene3D" id="3.30.43.10">
    <property type="entry name" value="Uridine Diphospho-n-acetylenolpyruvylglucosamine Reductase, domain 2"/>
    <property type="match status" value="1"/>
</dbReference>
<comment type="similarity">
    <text evidence="2">Belongs to the oxygen-dependent FAD-linked oxidoreductase family.</text>
</comment>
<dbReference type="GO" id="GO:0080049">
    <property type="term" value="F:L-gulono-1,4-lactone dehydrogenase activity"/>
    <property type="evidence" value="ECO:0007669"/>
    <property type="project" value="TreeGrafter"/>
</dbReference>
<dbReference type="EMBL" id="NCXO01000036">
    <property type="protein sequence ID" value="OSC32635.1"/>
    <property type="molecule type" value="Genomic_DNA"/>
</dbReference>
<dbReference type="Gene3D" id="3.30.70.2520">
    <property type="match status" value="1"/>
</dbReference>
<dbReference type="GO" id="GO:0019853">
    <property type="term" value="P:L-ascorbic acid biosynthetic process"/>
    <property type="evidence" value="ECO:0007669"/>
    <property type="project" value="UniProtKB-UniPathway"/>
</dbReference>
<dbReference type="InterPro" id="IPR016166">
    <property type="entry name" value="FAD-bd_PCMH"/>
</dbReference>
<keyword evidence="3" id="KW-0060">Ascorbate biosynthesis</keyword>
<dbReference type="Proteomes" id="UP000193577">
    <property type="component" value="Unassembled WGS sequence"/>
</dbReference>
<dbReference type="PROSITE" id="PS00862">
    <property type="entry name" value="OX2_COVAL_FAD"/>
    <property type="match status" value="1"/>
</dbReference>
<dbReference type="OrthoDB" id="9800184at2"/>
<dbReference type="RefSeq" id="WP_069391118.1">
    <property type="nucleotide sequence ID" value="NZ_AP022594.1"/>
</dbReference>
<dbReference type="SUPFAM" id="SSF56176">
    <property type="entry name" value="FAD-binding/transporter-associated domain-like"/>
    <property type="match status" value="1"/>
</dbReference>
<dbReference type="InterPro" id="IPR016167">
    <property type="entry name" value="FAD-bd_PCMH_sub1"/>
</dbReference>